<evidence type="ECO:0000313" key="1">
    <source>
        <dbReference type="EMBL" id="AEV80689.1"/>
    </source>
</evidence>
<proteinExistence type="predicted"/>
<evidence type="ECO:0000313" key="2">
    <source>
        <dbReference type="Proteomes" id="UP000113346"/>
    </source>
</evidence>
<reference evidence="1" key="1">
    <citation type="submission" date="2011-12" db="EMBL/GenBank/DDBJ databases">
        <title>Comparative genomics of primate cytomegaloviruses.</title>
        <authorList>
            <person name="Davison A.J."/>
            <person name="Holton M."/>
            <person name="Dolan A."/>
            <person name="Dargan D.J."/>
            <person name="Gatherer D."/>
            <person name="Hayward G.S."/>
        </authorList>
    </citation>
    <scope>NUCLEOTIDE SEQUENCE [LARGE SCALE GENOMIC DNA]</scope>
    <source>
        <strain evidence="1">Colburn</strain>
    </source>
</reference>
<sequence length="125" mass="14232">MKSLIIACGLLAVLAAVFASVSAESCPSRNQTIVAGCQNNTDEFLRRLVQMRKVYLEAETKAIGNSSSVDCFMFNKHRWDLYVRRHFENYPNVQPFIRVPCPFDADADSCDLSKFVKVELPAYWF</sequence>
<dbReference type="EMBL" id="FJ483969">
    <property type="protein sequence ID" value="AEV80689.1"/>
    <property type="molecule type" value="Genomic_DNA"/>
</dbReference>
<gene>
    <name evidence="1" type="primary">US6C</name>
</gene>
<name>G8XU49_SCMVC</name>
<accession>G8XU49</accession>
<protein>
    <submittedName>
        <fullName evidence="1">Protein US6C</fullName>
    </submittedName>
</protein>
<organism evidence="1 2">
    <name type="scientific">Simian cytomegalovirus (strain Colburn)</name>
    <dbReference type="NCBI Taxonomy" id="50292"/>
    <lineage>
        <taxon>Viruses</taxon>
        <taxon>Duplodnaviria</taxon>
        <taxon>Heunggongvirae</taxon>
        <taxon>Peploviricota</taxon>
        <taxon>Herviviricetes</taxon>
        <taxon>Herpesvirales</taxon>
        <taxon>Orthoherpesviridae</taxon>
        <taxon>Betaherpesvirinae</taxon>
        <taxon>Cytomegalovirus</taxon>
        <taxon>Cytomegalovirus cercopithecinebeta5</taxon>
    </lineage>
</organism>
<organismHost>
    <name type="scientific">Macaca</name>
    <name type="common">macaques</name>
    <dbReference type="NCBI Taxonomy" id="9539"/>
</organismHost>
<dbReference type="Proteomes" id="UP000113346">
    <property type="component" value="Segment"/>
</dbReference>